<dbReference type="OrthoDB" id="843225at2759"/>
<dbReference type="PANTHER" id="PTHR31964:SF140">
    <property type="entry name" value="UNIVERSAL STRESS PROTEIN FAMILY PROTEIN"/>
    <property type="match status" value="1"/>
</dbReference>
<dbReference type="Pfam" id="PF00582">
    <property type="entry name" value="Usp"/>
    <property type="match status" value="1"/>
</dbReference>
<sequence length="233" mass="24802">MSSTTSTTAPAAANPAPAAAAGTSTGADPYSDRHGHPAAHLLEPEERPVHDEHHLTEKAASSSTLAGGRTVLVPVDGSPSSIEAIEWARHHFLRPNDTVVLVHVRSYQNLYLADMGASLLPAVEDLEDAARRDSHALIRDMGRRLLAPLEGTNAPPVTRVRGFAIRGDARADILRKARDVHADAIVVGSRGLGMLKRAVLGSVSDYLSHHAPCPVLVIRPVTTHDEEHPEASP</sequence>
<evidence type="ECO:0000259" key="2">
    <source>
        <dbReference type="Pfam" id="PF00582"/>
    </source>
</evidence>
<keyword evidence="4" id="KW-1185">Reference proteome</keyword>
<gene>
    <name evidence="3" type="ORF">AMAG_05703</name>
</gene>
<dbReference type="CDD" id="cd23659">
    <property type="entry name" value="USP_At3g01520-like"/>
    <property type="match status" value="1"/>
</dbReference>
<reference evidence="3 4" key="1">
    <citation type="submission" date="2009-11" db="EMBL/GenBank/DDBJ databases">
        <title>Annotation of Allomyces macrogynus ATCC 38327.</title>
        <authorList>
            <consortium name="The Broad Institute Genome Sequencing Platform"/>
            <person name="Russ C."/>
            <person name="Cuomo C."/>
            <person name="Burger G."/>
            <person name="Gray M.W."/>
            <person name="Holland P.W.H."/>
            <person name="King N."/>
            <person name="Lang F.B.F."/>
            <person name="Roger A.J."/>
            <person name="Ruiz-Trillo I."/>
            <person name="Young S.K."/>
            <person name="Zeng Q."/>
            <person name="Gargeya S."/>
            <person name="Fitzgerald M."/>
            <person name="Haas B."/>
            <person name="Abouelleil A."/>
            <person name="Alvarado L."/>
            <person name="Arachchi H.M."/>
            <person name="Berlin A."/>
            <person name="Chapman S.B."/>
            <person name="Gearin G."/>
            <person name="Goldberg J."/>
            <person name="Griggs A."/>
            <person name="Gujja S."/>
            <person name="Hansen M."/>
            <person name="Heiman D."/>
            <person name="Howarth C."/>
            <person name="Larimer J."/>
            <person name="Lui A."/>
            <person name="MacDonald P.J.P."/>
            <person name="McCowen C."/>
            <person name="Montmayeur A."/>
            <person name="Murphy C."/>
            <person name="Neiman D."/>
            <person name="Pearson M."/>
            <person name="Priest M."/>
            <person name="Roberts A."/>
            <person name="Saif S."/>
            <person name="Shea T."/>
            <person name="Sisk P."/>
            <person name="Stolte C."/>
            <person name="Sykes S."/>
            <person name="Wortman J."/>
            <person name="Nusbaum C."/>
            <person name="Birren B."/>
        </authorList>
    </citation>
    <scope>NUCLEOTIDE SEQUENCE [LARGE SCALE GENOMIC DNA]</scope>
    <source>
        <strain evidence="3 4">ATCC 38327</strain>
    </source>
</reference>
<dbReference type="PRINTS" id="PR01438">
    <property type="entry name" value="UNVRSLSTRESS"/>
</dbReference>
<dbReference type="SUPFAM" id="SSF52402">
    <property type="entry name" value="Adenine nucleotide alpha hydrolases-like"/>
    <property type="match status" value="1"/>
</dbReference>
<protein>
    <recommendedName>
        <fullName evidence="2">UspA domain-containing protein</fullName>
    </recommendedName>
</protein>
<dbReference type="InterPro" id="IPR014729">
    <property type="entry name" value="Rossmann-like_a/b/a_fold"/>
</dbReference>
<dbReference type="eggNOG" id="ENOG502RXWD">
    <property type="taxonomic scope" value="Eukaryota"/>
</dbReference>
<dbReference type="InterPro" id="IPR006016">
    <property type="entry name" value="UspA"/>
</dbReference>
<feature type="domain" description="UspA" evidence="2">
    <location>
        <begin position="69"/>
        <end position="219"/>
    </location>
</feature>
<evidence type="ECO:0000313" key="4">
    <source>
        <dbReference type="Proteomes" id="UP000054350"/>
    </source>
</evidence>
<dbReference type="InterPro" id="IPR006015">
    <property type="entry name" value="Universal_stress_UspA"/>
</dbReference>
<name>A0A0L0SD25_ALLM3</name>
<evidence type="ECO:0000313" key="3">
    <source>
        <dbReference type="EMBL" id="KNE60300.1"/>
    </source>
</evidence>
<organism evidence="3 4">
    <name type="scientific">Allomyces macrogynus (strain ATCC 38327)</name>
    <name type="common">Allomyces javanicus var. macrogynus</name>
    <dbReference type="NCBI Taxonomy" id="578462"/>
    <lineage>
        <taxon>Eukaryota</taxon>
        <taxon>Fungi</taxon>
        <taxon>Fungi incertae sedis</taxon>
        <taxon>Blastocladiomycota</taxon>
        <taxon>Blastocladiomycetes</taxon>
        <taxon>Blastocladiales</taxon>
        <taxon>Blastocladiaceae</taxon>
        <taxon>Allomyces</taxon>
    </lineage>
</organism>
<dbReference type="PANTHER" id="PTHR31964">
    <property type="entry name" value="ADENINE NUCLEOTIDE ALPHA HYDROLASES-LIKE SUPERFAMILY PROTEIN"/>
    <property type="match status" value="1"/>
</dbReference>
<dbReference type="Proteomes" id="UP000054350">
    <property type="component" value="Unassembled WGS sequence"/>
</dbReference>
<dbReference type="Gene3D" id="3.40.50.620">
    <property type="entry name" value="HUPs"/>
    <property type="match status" value="1"/>
</dbReference>
<feature type="region of interest" description="Disordered" evidence="1">
    <location>
        <begin position="1"/>
        <end position="37"/>
    </location>
</feature>
<dbReference type="AlphaFoldDB" id="A0A0L0SD25"/>
<reference evidence="4" key="2">
    <citation type="submission" date="2009-11" db="EMBL/GenBank/DDBJ databases">
        <title>The Genome Sequence of Allomyces macrogynus strain ATCC 38327.</title>
        <authorList>
            <consortium name="The Broad Institute Genome Sequencing Platform"/>
            <person name="Russ C."/>
            <person name="Cuomo C."/>
            <person name="Shea T."/>
            <person name="Young S.K."/>
            <person name="Zeng Q."/>
            <person name="Koehrsen M."/>
            <person name="Haas B."/>
            <person name="Borodovsky M."/>
            <person name="Guigo R."/>
            <person name="Alvarado L."/>
            <person name="Berlin A."/>
            <person name="Borenstein D."/>
            <person name="Chen Z."/>
            <person name="Engels R."/>
            <person name="Freedman E."/>
            <person name="Gellesch M."/>
            <person name="Goldberg J."/>
            <person name="Griggs A."/>
            <person name="Gujja S."/>
            <person name="Heiman D."/>
            <person name="Hepburn T."/>
            <person name="Howarth C."/>
            <person name="Jen D."/>
            <person name="Larson L."/>
            <person name="Lewis B."/>
            <person name="Mehta T."/>
            <person name="Park D."/>
            <person name="Pearson M."/>
            <person name="Roberts A."/>
            <person name="Saif S."/>
            <person name="Shenoy N."/>
            <person name="Sisk P."/>
            <person name="Stolte C."/>
            <person name="Sykes S."/>
            <person name="Walk T."/>
            <person name="White J."/>
            <person name="Yandava C."/>
            <person name="Burger G."/>
            <person name="Gray M.W."/>
            <person name="Holland P.W.H."/>
            <person name="King N."/>
            <person name="Lang F.B.F."/>
            <person name="Roger A.J."/>
            <person name="Ruiz-Trillo I."/>
            <person name="Lander E."/>
            <person name="Nusbaum C."/>
        </authorList>
    </citation>
    <scope>NUCLEOTIDE SEQUENCE [LARGE SCALE GENOMIC DNA]</scope>
    <source>
        <strain evidence="4">ATCC 38327</strain>
    </source>
</reference>
<dbReference type="EMBL" id="GG745336">
    <property type="protein sequence ID" value="KNE60300.1"/>
    <property type="molecule type" value="Genomic_DNA"/>
</dbReference>
<dbReference type="STRING" id="578462.A0A0L0SD25"/>
<feature type="compositionally biased region" description="Low complexity" evidence="1">
    <location>
        <begin position="1"/>
        <end position="27"/>
    </location>
</feature>
<accession>A0A0L0SD25</accession>
<evidence type="ECO:0000256" key="1">
    <source>
        <dbReference type="SAM" id="MobiDB-lite"/>
    </source>
</evidence>
<dbReference type="VEuPathDB" id="FungiDB:AMAG_05703"/>
<proteinExistence type="predicted"/>